<keyword evidence="3" id="KW-0804">Transcription</keyword>
<sequence length="296" mass="34765">MEKEILTKKFGDKEVEEIASYSDERMVFVDNLQNLDPKISVRIEAFVVVLCLKGKASLFVDDQFHEIQVNDVFICHPNIILESSMISMDFECRSICLSPEYVRQLTVINNDSWDIRLFLEKNPVLSLTQDEVRTFCWYYDLLKYKLTTKNKKYRKELVDALLLAFLYEFHDTLDRFITLKPSSYKSAENLFKTFIDLLASSYPKKRSVSYYADCLHVSPKYLSAVCKDISGQPASDLIDQYVMKDVVYLLRKTEKSIKEITNELDFPNISFFGKYVKKHLGLSPRMYREKQEKEFL</sequence>
<dbReference type="SMART" id="SM00342">
    <property type="entry name" value="HTH_ARAC"/>
    <property type="match status" value="1"/>
</dbReference>
<dbReference type="InterPro" id="IPR018060">
    <property type="entry name" value="HTH_AraC"/>
</dbReference>
<feature type="domain" description="HTH araC/xylS-type" evidence="4">
    <location>
        <begin position="192"/>
        <end position="290"/>
    </location>
</feature>
<dbReference type="InterPro" id="IPR009057">
    <property type="entry name" value="Homeodomain-like_sf"/>
</dbReference>
<evidence type="ECO:0000313" key="5">
    <source>
        <dbReference type="EMBL" id="MCJ2379587.1"/>
    </source>
</evidence>
<dbReference type="PANTHER" id="PTHR43280:SF32">
    <property type="entry name" value="TRANSCRIPTIONAL REGULATORY PROTEIN"/>
    <property type="match status" value="1"/>
</dbReference>
<dbReference type="SUPFAM" id="SSF46689">
    <property type="entry name" value="Homeodomain-like"/>
    <property type="match status" value="1"/>
</dbReference>
<name>A0ABT0BXT2_9BACT</name>
<keyword evidence="2" id="KW-0238">DNA-binding</keyword>
<dbReference type="Gene3D" id="1.10.10.60">
    <property type="entry name" value="Homeodomain-like"/>
    <property type="match status" value="1"/>
</dbReference>
<dbReference type="EMBL" id="JAKZMM010000005">
    <property type="protein sequence ID" value="MCJ2379587.1"/>
    <property type="molecule type" value="Genomic_DNA"/>
</dbReference>
<dbReference type="Proteomes" id="UP001165444">
    <property type="component" value="Unassembled WGS sequence"/>
</dbReference>
<evidence type="ECO:0000259" key="4">
    <source>
        <dbReference type="PROSITE" id="PS01124"/>
    </source>
</evidence>
<comment type="caution">
    <text evidence="5">The sequence shown here is derived from an EMBL/GenBank/DDBJ whole genome shotgun (WGS) entry which is preliminary data.</text>
</comment>
<reference evidence="5 6" key="1">
    <citation type="submission" date="2022-03" db="EMBL/GenBank/DDBJ databases">
        <title>Parabacteroides sp. nov. isolated from swine feces.</title>
        <authorList>
            <person name="Bak J.E."/>
        </authorList>
    </citation>
    <scope>NUCLEOTIDE SEQUENCE [LARGE SCALE GENOMIC DNA]</scope>
    <source>
        <strain evidence="5 6">AGMB00274</strain>
    </source>
</reference>
<proteinExistence type="predicted"/>
<keyword evidence="1" id="KW-0805">Transcription regulation</keyword>
<protein>
    <submittedName>
        <fullName evidence="5">Helix-turn-helix domain-containing protein</fullName>
    </submittedName>
</protein>
<dbReference type="Pfam" id="PF12833">
    <property type="entry name" value="HTH_18"/>
    <property type="match status" value="1"/>
</dbReference>
<organism evidence="5 6">
    <name type="scientific">Parabacteroides faecalis</name>
    <dbReference type="NCBI Taxonomy" id="2924040"/>
    <lineage>
        <taxon>Bacteria</taxon>
        <taxon>Pseudomonadati</taxon>
        <taxon>Bacteroidota</taxon>
        <taxon>Bacteroidia</taxon>
        <taxon>Bacteroidales</taxon>
        <taxon>Tannerellaceae</taxon>
        <taxon>Parabacteroides</taxon>
    </lineage>
</organism>
<keyword evidence="6" id="KW-1185">Reference proteome</keyword>
<gene>
    <name evidence="5" type="ORF">MUN53_03030</name>
</gene>
<evidence type="ECO:0000256" key="2">
    <source>
        <dbReference type="ARBA" id="ARBA00023125"/>
    </source>
</evidence>
<dbReference type="PANTHER" id="PTHR43280">
    <property type="entry name" value="ARAC-FAMILY TRANSCRIPTIONAL REGULATOR"/>
    <property type="match status" value="1"/>
</dbReference>
<accession>A0ABT0BXT2</accession>
<evidence type="ECO:0000313" key="6">
    <source>
        <dbReference type="Proteomes" id="UP001165444"/>
    </source>
</evidence>
<dbReference type="PROSITE" id="PS01124">
    <property type="entry name" value="HTH_ARAC_FAMILY_2"/>
    <property type="match status" value="1"/>
</dbReference>
<evidence type="ECO:0000256" key="1">
    <source>
        <dbReference type="ARBA" id="ARBA00023015"/>
    </source>
</evidence>
<evidence type="ECO:0000256" key="3">
    <source>
        <dbReference type="ARBA" id="ARBA00023163"/>
    </source>
</evidence>